<reference evidence="5 6" key="1">
    <citation type="submission" date="2018-04" db="EMBL/GenBank/DDBJ databases">
        <title>Novel Campyloabacter and Helicobacter Species and Strains.</title>
        <authorList>
            <person name="Mannion A.J."/>
            <person name="Shen Z."/>
            <person name="Fox J.G."/>
        </authorList>
    </citation>
    <scope>NUCLEOTIDE SEQUENCE [LARGE SCALE GENOMIC DNA]</scope>
    <source>
        <strain evidence="5 6">MIT 17-337</strain>
    </source>
</reference>
<evidence type="ECO:0000256" key="1">
    <source>
        <dbReference type="ARBA" id="ARBA00001526"/>
    </source>
</evidence>
<evidence type="ECO:0000256" key="3">
    <source>
        <dbReference type="ARBA" id="ARBA00023157"/>
    </source>
</evidence>
<dbReference type="InterPro" id="IPR011990">
    <property type="entry name" value="TPR-like_helical_dom_sf"/>
</dbReference>
<evidence type="ECO:0000256" key="4">
    <source>
        <dbReference type="ARBA" id="ARBA00023251"/>
    </source>
</evidence>
<dbReference type="GO" id="GO:0036503">
    <property type="term" value="P:ERAD pathway"/>
    <property type="evidence" value="ECO:0007669"/>
    <property type="project" value="InterPro"/>
</dbReference>
<evidence type="ECO:0000313" key="5">
    <source>
        <dbReference type="EMBL" id="RDU66242.1"/>
    </source>
</evidence>
<sequence>MKQVIFCIGIFSFFSISYAEMYGSLNEEEWRYTYNFCMQNNANACDYLIDNGLTSAQNCYPNQCDTIGIIYTLAGRYSEALPYFERSCEFGNMASCGSVGDTYYFYLKDYFKAKEYYEKSCKQKNSASCYNLGFMYGSGEGVRQIVAKEDNFYRQACSGREPLGCYNLGVSYQNQTNVKNNYSIAKEYYGKACDYGYQAGCDRYREFNESGIK</sequence>
<keyword evidence="4" id="KW-0046">Antibiotic resistance</keyword>
<comment type="catalytic activity">
    <reaction evidence="1">
        <text>a beta-lactam + H2O = a substituted beta-amino acid</text>
        <dbReference type="Rhea" id="RHEA:20401"/>
        <dbReference type="ChEBI" id="CHEBI:15377"/>
        <dbReference type="ChEBI" id="CHEBI:35627"/>
        <dbReference type="ChEBI" id="CHEBI:140347"/>
        <dbReference type="EC" id="3.5.2.6"/>
    </reaction>
</comment>
<dbReference type="Gene3D" id="1.25.40.10">
    <property type="entry name" value="Tetratricopeptide repeat domain"/>
    <property type="match status" value="1"/>
</dbReference>
<dbReference type="InterPro" id="IPR006597">
    <property type="entry name" value="Sel1-like"/>
</dbReference>
<dbReference type="Proteomes" id="UP000256379">
    <property type="component" value="Unassembled WGS sequence"/>
</dbReference>
<dbReference type="PANTHER" id="PTHR45084:SF1">
    <property type="entry name" value="ERAD-ASSOCIATED E3 UBIQUITIN-PROTEIN LIGASE COMPONENT HRD3A-RELATED"/>
    <property type="match status" value="1"/>
</dbReference>
<protein>
    <recommendedName>
        <fullName evidence="2">beta-lactamase</fullName>
        <ecNumber evidence="2">3.5.2.6</ecNumber>
    </recommendedName>
</protein>
<keyword evidence="3" id="KW-1015">Disulfide bond</keyword>
<name>A0A3D8IM37_9HELI</name>
<accession>A0A3D8IM37</accession>
<dbReference type="SUPFAM" id="SSF81901">
    <property type="entry name" value="HCP-like"/>
    <property type="match status" value="1"/>
</dbReference>
<dbReference type="EMBL" id="NXLQ01000006">
    <property type="protein sequence ID" value="RDU66242.1"/>
    <property type="molecule type" value="Genomic_DNA"/>
</dbReference>
<dbReference type="PANTHER" id="PTHR45084">
    <property type="entry name" value="ERAD-ASSOCIATED E3 UBIQUITIN-PROTEIN LIGASE COMPONENT HRD3A-RELATED"/>
    <property type="match status" value="1"/>
</dbReference>
<comment type="caution">
    <text evidence="5">The sequence shown here is derived from an EMBL/GenBank/DDBJ whole genome shotgun (WGS) entry which is preliminary data.</text>
</comment>
<dbReference type="EC" id="3.5.2.6" evidence="2"/>
<dbReference type="OrthoDB" id="5329840at2"/>
<dbReference type="GO" id="GO:0046677">
    <property type="term" value="P:response to antibiotic"/>
    <property type="evidence" value="ECO:0007669"/>
    <property type="project" value="UniProtKB-KW"/>
</dbReference>
<dbReference type="Pfam" id="PF08238">
    <property type="entry name" value="Sel1"/>
    <property type="match status" value="3"/>
</dbReference>
<dbReference type="InterPro" id="IPR044623">
    <property type="entry name" value="HRD3"/>
</dbReference>
<evidence type="ECO:0000256" key="2">
    <source>
        <dbReference type="ARBA" id="ARBA00012865"/>
    </source>
</evidence>
<gene>
    <name evidence="5" type="ORF">CQA53_04320</name>
</gene>
<dbReference type="RefSeq" id="WP_115542802.1">
    <property type="nucleotide sequence ID" value="NZ_NXLQ01000006.1"/>
</dbReference>
<organism evidence="5 6">
    <name type="scientific">Helicobacter didelphidarum</name>
    <dbReference type="NCBI Taxonomy" id="2040648"/>
    <lineage>
        <taxon>Bacteria</taxon>
        <taxon>Pseudomonadati</taxon>
        <taxon>Campylobacterota</taxon>
        <taxon>Epsilonproteobacteria</taxon>
        <taxon>Campylobacterales</taxon>
        <taxon>Helicobacteraceae</taxon>
        <taxon>Helicobacter</taxon>
    </lineage>
</organism>
<dbReference type="GO" id="GO:0008800">
    <property type="term" value="F:beta-lactamase activity"/>
    <property type="evidence" value="ECO:0007669"/>
    <property type="project" value="UniProtKB-EC"/>
</dbReference>
<evidence type="ECO:0000313" key="6">
    <source>
        <dbReference type="Proteomes" id="UP000256379"/>
    </source>
</evidence>
<dbReference type="AlphaFoldDB" id="A0A3D8IM37"/>
<proteinExistence type="predicted"/>
<dbReference type="SMART" id="SM00671">
    <property type="entry name" value="SEL1"/>
    <property type="match status" value="3"/>
</dbReference>
<keyword evidence="6" id="KW-1185">Reference proteome</keyword>